<reference evidence="1" key="1">
    <citation type="submission" date="2023-10" db="EMBL/GenBank/DDBJ databases">
        <title>Genome assembly of Pristionchus species.</title>
        <authorList>
            <person name="Yoshida K."/>
            <person name="Sommer R.J."/>
        </authorList>
    </citation>
    <scope>NUCLEOTIDE SEQUENCE</scope>
    <source>
        <strain evidence="1">RS0144</strain>
    </source>
</reference>
<comment type="caution">
    <text evidence="1">The sequence shown here is derived from an EMBL/GenBank/DDBJ whole genome shotgun (WGS) entry which is preliminary data.</text>
</comment>
<sequence>IRRCQADSVADDYAVDVSTLFNTKELTLFHRLNLNTFIIKHQMQRSGTNIKDADFIERCERCKDIPKLIMSE</sequence>
<dbReference type="Proteomes" id="UP001432027">
    <property type="component" value="Unassembled WGS sequence"/>
</dbReference>
<proteinExistence type="predicted"/>
<feature type="non-terminal residue" evidence="1">
    <location>
        <position position="1"/>
    </location>
</feature>
<keyword evidence="2" id="KW-1185">Reference proteome</keyword>
<protein>
    <submittedName>
        <fullName evidence="1">Uncharacterized protein</fullName>
    </submittedName>
</protein>
<evidence type="ECO:0000313" key="1">
    <source>
        <dbReference type="EMBL" id="GMS86570.1"/>
    </source>
</evidence>
<organism evidence="1 2">
    <name type="scientific">Pristionchus entomophagus</name>
    <dbReference type="NCBI Taxonomy" id="358040"/>
    <lineage>
        <taxon>Eukaryota</taxon>
        <taxon>Metazoa</taxon>
        <taxon>Ecdysozoa</taxon>
        <taxon>Nematoda</taxon>
        <taxon>Chromadorea</taxon>
        <taxon>Rhabditida</taxon>
        <taxon>Rhabditina</taxon>
        <taxon>Diplogasteromorpha</taxon>
        <taxon>Diplogasteroidea</taxon>
        <taxon>Neodiplogasteridae</taxon>
        <taxon>Pristionchus</taxon>
    </lineage>
</organism>
<dbReference type="EMBL" id="BTSX01000002">
    <property type="protein sequence ID" value="GMS86570.1"/>
    <property type="molecule type" value="Genomic_DNA"/>
</dbReference>
<accession>A0AAV5SU05</accession>
<evidence type="ECO:0000313" key="2">
    <source>
        <dbReference type="Proteomes" id="UP001432027"/>
    </source>
</evidence>
<gene>
    <name evidence="1" type="ORF">PENTCL1PPCAC_8745</name>
</gene>
<dbReference type="AlphaFoldDB" id="A0AAV5SU05"/>
<name>A0AAV5SU05_9BILA</name>